<organism evidence="8 9">
    <name type="scientific">Armillaria tabescens</name>
    <name type="common">Ringless honey mushroom</name>
    <name type="synonym">Agaricus tabescens</name>
    <dbReference type="NCBI Taxonomy" id="1929756"/>
    <lineage>
        <taxon>Eukaryota</taxon>
        <taxon>Fungi</taxon>
        <taxon>Dikarya</taxon>
        <taxon>Basidiomycota</taxon>
        <taxon>Agaricomycotina</taxon>
        <taxon>Agaricomycetes</taxon>
        <taxon>Agaricomycetidae</taxon>
        <taxon>Agaricales</taxon>
        <taxon>Marasmiineae</taxon>
        <taxon>Physalacriaceae</taxon>
        <taxon>Desarmillaria</taxon>
    </lineage>
</organism>
<dbReference type="InterPro" id="IPR013780">
    <property type="entry name" value="Glyco_hydro_b"/>
</dbReference>
<evidence type="ECO:0000313" key="8">
    <source>
        <dbReference type="EMBL" id="KAK0470255.1"/>
    </source>
</evidence>
<evidence type="ECO:0000256" key="2">
    <source>
        <dbReference type="ARBA" id="ARBA00009743"/>
    </source>
</evidence>
<dbReference type="InterPro" id="IPR013785">
    <property type="entry name" value="Aldolase_TIM"/>
</dbReference>
<dbReference type="Pfam" id="PF17801">
    <property type="entry name" value="Melibiase_C"/>
    <property type="match status" value="1"/>
</dbReference>
<reference evidence="8" key="1">
    <citation type="submission" date="2023-06" db="EMBL/GenBank/DDBJ databases">
        <authorList>
            <consortium name="Lawrence Berkeley National Laboratory"/>
            <person name="Ahrendt S."/>
            <person name="Sahu N."/>
            <person name="Indic B."/>
            <person name="Wong-Bajracharya J."/>
            <person name="Merenyi Z."/>
            <person name="Ke H.-M."/>
            <person name="Monk M."/>
            <person name="Kocsube S."/>
            <person name="Drula E."/>
            <person name="Lipzen A."/>
            <person name="Balint B."/>
            <person name="Henrissat B."/>
            <person name="Andreopoulos B."/>
            <person name="Martin F.M."/>
            <person name="Harder C.B."/>
            <person name="Rigling D."/>
            <person name="Ford K.L."/>
            <person name="Foster G.D."/>
            <person name="Pangilinan J."/>
            <person name="Papanicolaou A."/>
            <person name="Barry K."/>
            <person name="LaButti K."/>
            <person name="Viragh M."/>
            <person name="Koriabine M."/>
            <person name="Yan M."/>
            <person name="Riley R."/>
            <person name="Champramary S."/>
            <person name="Plett K.L."/>
            <person name="Tsai I.J."/>
            <person name="Slot J."/>
            <person name="Sipos G."/>
            <person name="Plett J."/>
            <person name="Nagy L.G."/>
            <person name="Grigoriev I.V."/>
        </authorList>
    </citation>
    <scope>NUCLEOTIDE SEQUENCE</scope>
    <source>
        <strain evidence="8">CCBAS 213</strain>
    </source>
</reference>
<comment type="caution">
    <text evidence="8">The sequence shown here is derived from an EMBL/GenBank/DDBJ whole genome shotgun (WGS) entry which is preliminary data.</text>
</comment>
<dbReference type="InterPro" id="IPR002241">
    <property type="entry name" value="Glyco_hydro_27"/>
</dbReference>
<dbReference type="EC" id="3.2.1.22" evidence="3"/>
<dbReference type="Gene3D" id="3.20.20.70">
    <property type="entry name" value="Aldolase class I"/>
    <property type="match status" value="2"/>
</dbReference>
<comment type="similarity">
    <text evidence="2">Belongs to the glycosyl hydrolase 27 family.</text>
</comment>
<dbReference type="EMBL" id="JAUEPS010000001">
    <property type="protein sequence ID" value="KAK0470255.1"/>
    <property type="molecule type" value="Genomic_DNA"/>
</dbReference>
<gene>
    <name evidence="8" type="ORF">EV420DRAFT_1616510</name>
</gene>
<dbReference type="SUPFAM" id="SSF51445">
    <property type="entry name" value="(Trans)glycosidases"/>
    <property type="match status" value="1"/>
</dbReference>
<evidence type="ECO:0000256" key="5">
    <source>
        <dbReference type="ARBA" id="ARBA00022801"/>
    </source>
</evidence>
<evidence type="ECO:0000256" key="6">
    <source>
        <dbReference type="ARBA" id="ARBA00023295"/>
    </source>
</evidence>
<keyword evidence="9" id="KW-1185">Reference proteome</keyword>
<dbReference type="PANTHER" id="PTHR11452">
    <property type="entry name" value="ALPHA-GALACTOSIDASE/ALPHA-N-ACETYLGALACTOSAMINIDASE"/>
    <property type="match status" value="1"/>
</dbReference>
<dbReference type="GO" id="GO:0005975">
    <property type="term" value="P:carbohydrate metabolic process"/>
    <property type="evidence" value="ECO:0007669"/>
    <property type="project" value="InterPro"/>
</dbReference>
<evidence type="ECO:0000259" key="7">
    <source>
        <dbReference type="Pfam" id="PF17801"/>
    </source>
</evidence>
<accession>A0AA39NRB7</accession>
<dbReference type="Pfam" id="PF16499">
    <property type="entry name" value="Melibiase_2"/>
    <property type="match status" value="1"/>
</dbReference>
<dbReference type="AlphaFoldDB" id="A0AA39NRB7"/>
<proteinExistence type="inferred from homology"/>
<dbReference type="InterPro" id="IPR041233">
    <property type="entry name" value="Melibiase_C"/>
</dbReference>
<sequence length="382" mass="43624">MTEGPRCLATPARLFSISKRVSPIVALFAVLLFLSIVSLPVSALENGFGRLPFMGYSTWNAYYCNINEDTIYERAELIVSLGLKYEYMNIYDCCAEKQRNSDDTNQFPSGMQNLTDRMHFLGLYAYACFPTTDSYSWRCSAYGDSDWYTCQMYPGSYQNEERDTRLFRETWVPFDDVIHEGMIGKFSRMANAITGLATAAGRPPTLYSICQWDRLQPWLWARNLGHSWRVSSKSKTHFTTWALMKSPLLILKSISNQTLEILKNEEIIPINQDPVVGTGPDYTNDPKYPAQYWSGQIQNGTVFMMINAHEEATDMTFRLTESPWMCAGRQYSVQDLWSHTDNGTAVHEFTARSIPAHGVVAFLLRDAGDEPENLRPKCAFYE</sequence>
<dbReference type="RefSeq" id="XP_060340048.1">
    <property type="nucleotide sequence ID" value="XM_060475127.1"/>
</dbReference>
<feature type="domain" description="Alpha galactosidase C-terminal" evidence="7">
    <location>
        <begin position="289"/>
        <end position="364"/>
    </location>
</feature>
<dbReference type="PANTHER" id="PTHR11452:SF75">
    <property type="entry name" value="ALPHA-GALACTOSIDASE MEL1"/>
    <property type="match status" value="1"/>
</dbReference>
<protein>
    <recommendedName>
        <fullName evidence="3">alpha-galactosidase</fullName>
        <ecNumber evidence="3">3.2.1.22</ecNumber>
    </recommendedName>
</protein>
<dbReference type="Gene3D" id="2.60.40.1180">
    <property type="entry name" value="Golgi alpha-mannosidase II"/>
    <property type="match status" value="1"/>
</dbReference>
<dbReference type="GO" id="GO:0004557">
    <property type="term" value="F:alpha-galactosidase activity"/>
    <property type="evidence" value="ECO:0007669"/>
    <property type="project" value="UniProtKB-EC"/>
</dbReference>
<keyword evidence="6" id="KW-0326">Glycosidase</keyword>
<evidence type="ECO:0000313" key="9">
    <source>
        <dbReference type="Proteomes" id="UP001175211"/>
    </source>
</evidence>
<evidence type="ECO:0000256" key="1">
    <source>
        <dbReference type="ARBA" id="ARBA00001255"/>
    </source>
</evidence>
<comment type="catalytic activity">
    <reaction evidence="1">
        <text>Hydrolysis of terminal, non-reducing alpha-D-galactose residues in alpha-D-galactosides, including galactose oligosaccharides, galactomannans and galactolipids.</text>
        <dbReference type="EC" id="3.2.1.22"/>
    </reaction>
</comment>
<dbReference type="GeneID" id="85358675"/>
<keyword evidence="5 8" id="KW-0378">Hydrolase</keyword>
<dbReference type="InterPro" id="IPR017853">
    <property type="entry name" value="GH"/>
</dbReference>
<dbReference type="SUPFAM" id="SSF51011">
    <property type="entry name" value="Glycosyl hydrolase domain"/>
    <property type="match status" value="1"/>
</dbReference>
<keyword evidence="4" id="KW-0732">Signal</keyword>
<evidence type="ECO:0000256" key="3">
    <source>
        <dbReference type="ARBA" id="ARBA00012755"/>
    </source>
</evidence>
<dbReference type="Proteomes" id="UP001175211">
    <property type="component" value="Unassembled WGS sequence"/>
</dbReference>
<name>A0AA39NRB7_ARMTA</name>
<evidence type="ECO:0000256" key="4">
    <source>
        <dbReference type="ARBA" id="ARBA00022729"/>
    </source>
</evidence>